<accession>A0A6J4QSJ1</accession>
<gene>
    <name evidence="1" type="ORF">AVDCRST_MAG58-1068</name>
</gene>
<dbReference type="EMBL" id="CADCVF010000027">
    <property type="protein sequence ID" value="CAA9453403.1"/>
    <property type="molecule type" value="Genomic_DNA"/>
</dbReference>
<dbReference type="AlphaFoldDB" id="A0A6J4QSJ1"/>
<dbReference type="Pfam" id="PF13469">
    <property type="entry name" value="Sulfotransfer_3"/>
    <property type="match status" value="1"/>
</dbReference>
<proteinExistence type="predicted"/>
<dbReference type="Gene3D" id="3.40.50.300">
    <property type="entry name" value="P-loop containing nucleotide triphosphate hydrolases"/>
    <property type="match status" value="1"/>
</dbReference>
<sequence length="292" mass="33889">MDLGKGDHRSSVFLAGSGRSGTTWLSQIINHRRGYRYIFEPFNPREVGKLGHFRTKHYLRPEDRREEFLEPARLVLTGGLRDPWTDRFNGRFVARRRLIKDIRANLLLGWMRVNFPGMPIILLLRHPCAVVASRLGLGWKDNLSETMEQRELVEDFLLPMEAEIRAAQGDFERHLFLWCIDNYVPLKQFGPQELHLTFYENLLVRPESELQILFSSLGEDYFDERVYARLRRPSPLSRKNAPAPSVEGWRTRVSAHQLERANEILRLFGLDHLYGEGTMPDPSGAYALMDGV</sequence>
<name>A0A6J4QSJ1_9ACTN</name>
<dbReference type="SUPFAM" id="SSF52540">
    <property type="entry name" value="P-loop containing nucleoside triphosphate hydrolases"/>
    <property type="match status" value="1"/>
</dbReference>
<protein>
    <recommendedName>
        <fullName evidence="2">Sulfotransferase domain-containing protein</fullName>
    </recommendedName>
</protein>
<evidence type="ECO:0000313" key="1">
    <source>
        <dbReference type="EMBL" id="CAA9453403.1"/>
    </source>
</evidence>
<organism evidence="1">
    <name type="scientific">uncultured Rubrobacteraceae bacterium</name>
    <dbReference type="NCBI Taxonomy" id="349277"/>
    <lineage>
        <taxon>Bacteria</taxon>
        <taxon>Bacillati</taxon>
        <taxon>Actinomycetota</taxon>
        <taxon>Rubrobacteria</taxon>
        <taxon>Rubrobacterales</taxon>
        <taxon>Rubrobacteraceae</taxon>
        <taxon>environmental samples</taxon>
    </lineage>
</organism>
<dbReference type="InterPro" id="IPR027417">
    <property type="entry name" value="P-loop_NTPase"/>
</dbReference>
<evidence type="ECO:0008006" key="2">
    <source>
        <dbReference type="Google" id="ProtNLM"/>
    </source>
</evidence>
<reference evidence="1" key="1">
    <citation type="submission" date="2020-02" db="EMBL/GenBank/DDBJ databases">
        <authorList>
            <person name="Meier V. D."/>
        </authorList>
    </citation>
    <scope>NUCLEOTIDE SEQUENCE</scope>
    <source>
        <strain evidence="1">AVDCRST_MAG58</strain>
    </source>
</reference>